<protein>
    <submittedName>
        <fullName evidence="3">DUF2502 domain-containing protein</fullName>
    </submittedName>
</protein>
<dbReference type="EMBL" id="JADMKS010000005">
    <property type="protein sequence ID" value="MBF6637523.1"/>
    <property type="molecule type" value="Genomic_DNA"/>
</dbReference>
<feature type="compositionally biased region" description="Basic and acidic residues" evidence="1">
    <location>
        <begin position="100"/>
        <end position="111"/>
    </location>
</feature>
<feature type="chain" id="PRO_5041299272" evidence="2">
    <location>
        <begin position="26"/>
        <end position="142"/>
    </location>
</feature>
<feature type="compositionally biased region" description="Low complexity" evidence="1">
    <location>
        <begin position="123"/>
        <end position="133"/>
    </location>
</feature>
<feature type="compositionally biased region" description="Basic and acidic residues" evidence="1">
    <location>
        <begin position="63"/>
        <end position="74"/>
    </location>
</feature>
<reference evidence="3" key="1">
    <citation type="submission" date="2020-11" db="EMBL/GenBank/DDBJ databases">
        <authorList>
            <person name="Lee S.D."/>
        </authorList>
    </citation>
    <scope>NUCLEOTIDE SEQUENCE</scope>
    <source>
        <strain evidence="3">SAP-2</strain>
    </source>
</reference>
<feature type="region of interest" description="Disordered" evidence="1">
    <location>
        <begin position="63"/>
        <end position="142"/>
    </location>
</feature>
<evidence type="ECO:0000256" key="1">
    <source>
        <dbReference type="SAM" id="MobiDB-lite"/>
    </source>
</evidence>
<name>A0AA40X2S9_9GAMM</name>
<comment type="caution">
    <text evidence="3">The sequence shown here is derived from an EMBL/GenBank/DDBJ whole genome shotgun (WGS) entry which is preliminary data.</text>
</comment>
<proteinExistence type="predicted"/>
<dbReference type="AlphaFoldDB" id="A0AA40X2S9"/>
<dbReference type="Pfam" id="PF10697">
    <property type="entry name" value="DUF2502"/>
    <property type="match status" value="1"/>
</dbReference>
<evidence type="ECO:0000313" key="4">
    <source>
        <dbReference type="Proteomes" id="UP000705283"/>
    </source>
</evidence>
<feature type="signal peptide" evidence="2">
    <location>
        <begin position="1"/>
        <end position="25"/>
    </location>
</feature>
<organism evidence="3 4">
    <name type="scientific">Rouxiella silvae</name>
    <dbReference type="NCBI Taxonomy" id="1646373"/>
    <lineage>
        <taxon>Bacteria</taxon>
        <taxon>Pseudomonadati</taxon>
        <taxon>Pseudomonadota</taxon>
        <taxon>Gammaproteobacteria</taxon>
        <taxon>Enterobacterales</taxon>
        <taxon>Yersiniaceae</taxon>
        <taxon>Rouxiella</taxon>
    </lineage>
</organism>
<reference evidence="3" key="2">
    <citation type="submission" date="2022-09" db="EMBL/GenBank/DDBJ databases">
        <title>Rouxiella aceris sp. nov., isolated from tree sap and emended description of the genus Rhouxiella.</title>
        <authorList>
            <person name="Kim I.S."/>
        </authorList>
    </citation>
    <scope>NUCLEOTIDE SEQUENCE</scope>
    <source>
        <strain evidence="3">SAP-2</strain>
    </source>
</reference>
<sequence>MKKSHLMLCIALALPAVGLMHAAQANVSVDVNVPGASIHIGDKNNRGDYWDGYDWRTPEWWREHQNKRMGERNNRGMYWHGNRWESAPPPKHNGGNPRHQQPEHHEQHSEPNHGQQGHGPQGNGPQANQGHGQPVPPNGQHN</sequence>
<keyword evidence="2" id="KW-0732">Signal</keyword>
<accession>A0AA40X2S9</accession>
<dbReference type="InterPro" id="IPR019638">
    <property type="entry name" value="DUF2502"/>
</dbReference>
<evidence type="ECO:0000256" key="2">
    <source>
        <dbReference type="SAM" id="SignalP"/>
    </source>
</evidence>
<dbReference type="Proteomes" id="UP000705283">
    <property type="component" value="Unassembled WGS sequence"/>
</dbReference>
<gene>
    <name evidence="3" type="ORF">ITX54_12720</name>
</gene>
<evidence type="ECO:0000313" key="3">
    <source>
        <dbReference type="EMBL" id="MBF6637523.1"/>
    </source>
</evidence>